<name>A0A0M8MWD2_9BASI</name>
<dbReference type="GeneID" id="28727096"/>
<dbReference type="EMBL" id="LGAV01000003">
    <property type="protein sequence ID" value="KOS14881.1"/>
    <property type="molecule type" value="Genomic_DNA"/>
</dbReference>
<evidence type="ECO:0000313" key="3">
    <source>
        <dbReference type="EMBL" id="KOS14881.1"/>
    </source>
</evidence>
<dbReference type="Proteomes" id="UP000037751">
    <property type="component" value="Unassembled WGS sequence"/>
</dbReference>
<feature type="region of interest" description="Disordered" evidence="1">
    <location>
        <begin position="100"/>
        <end position="119"/>
    </location>
</feature>
<sequence length="149" mass="14143">MRLAGGIGLLLAVVLVAAQNAPSSTSSSMVSTSASGDSSSGSASGSSSATSASSSSGSAAPSSSASNATSSGNSTSSSANATSATSVSITATASNIVSGSLAGTAPAPGPNQPGKVGPDDTHFVSAALHTSPMWGPMVVSTLFLWMWVM</sequence>
<dbReference type="AlphaFoldDB" id="A0A0M8MWD2"/>
<feature type="signal peptide" evidence="2">
    <location>
        <begin position="1"/>
        <end position="18"/>
    </location>
</feature>
<keyword evidence="4" id="KW-1185">Reference proteome</keyword>
<accession>A0A0M8MWD2</accession>
<evidence type="ECO:0000256" key="1">
    <source>
        <dbReference type="SAM" id="MobiDB-lite"/>
    </source>
</evidence>
<keyword evidence="2" id="KW-0732">Signal</keyword>
<reference evidence="3 4" key="1">
    <citation type="submission" date="2015-07" db="EMBL/GenBank/DDBJ databases">
        <title>Draft Genome Sequence of Malassezia furfur CBS1878 and Malassezia pachydermatis CBS1879.</title>
        <authorList>
            <person name="Triana S."/>
            <person name="Ohm R."/>
            <person name="Gonzalez A."/>
            <person name="DeCock H."/>
            <person name="Restrepo S."/>
            <person name="Celis A."/>
        </authorList>
    </citation>
    <scope>NUCLEOTIDE SEQUENCE [LARGE SCALE GENOMIC DNA]</scope>
    <source>
        <strain evidence="3 4">CBS 1879</strain>
    </source>
</reference>
<dbReference type="RefSeq" id="XP_017992513.1">
    <property type="nucleotide sequence ID" value="XM_018135221.1"/>
</dbReference>
<gene>
    <name evidence="3" type="ORF">Malapachy_0706</name>
</gene>
<evidence type="ECO:0000313" key="4">
    <source>
        <dbReference type="Proteomes" id="UP000037751"/>
    </source>
</evidence>
<protein>
    <submittedName>
        <fullName evidence="3">Uncharacterized protein</fullName>
    </submittedName>
</protein>
<comment type="caution">
    <text evidence="3">The sequence shown here is derived from an EMBL/GenBank/DDBJ whole genome shotgun (WGS) entry which is preliminary data.</text>
</comment>
<proteinExistence type="predicted"/>
<organism evidence="3 4">
    <name type="scientific">Malassezia pachydermatis</name>
    <dbReference type="NCBI Taxonomy" id="77020"/>
    <lineage>
        <taxon>Eukaryota</taxon>
        <taxon>Fungi</taxon>
        <taxon>Dikarya</taxon>
        <taxon>Basidiomycota</taxon>
        <taxon>Ustilaginomycotina</taxon>
        <taxon>Malasseziomycetes</taxon>
        <taxon>Malasseziales</taxon>
        <taxon>Malasseziaceae</taxon>
        <taxon>Malassezia</taxon>
    </lineage>
</organism>
<feature type="region of interest" description="Disordered" evidence="1">
    <location>
        <begin position="23"/>
        <end position="84"/>
    </location>
</feature>
<evidence type="ECO:0000256" key="2">
    <source>
        <dbReference type="SAM" id="SignalP"/>
    </source>
</evidence>
<dbReference type="VEuPathDB" id="FungiDB:Malapachy_0706"/>
<feature type="chain" id="PRO_5005818731" evidence="2">
    <location>
        <begin position="19"/>
        <end position="149"/>
    </location>
</feature>